<name>A0A180G7G4_PUCT1</name>
<reference evidence="2 3" key="3">
    <citation type="journal article" date="2017" name="G3 (Bethesda)">
        <title>Comparative analysis highlights variable genome content of wheat rusts and divergence of the mating loci.</title>
        <authorList>
            <person name="Cuomo C.A."/>
            <person name="Bakkeren G."/>
            <person name="Khalil H.B."/>
            <person name="Panwar V."/>
            <person name="Joly D."/>
            <person name="Linning R."/>
            <person name="Sakthikumar S."/>
            <person name="Song X."/>
            <person name="Adiconis X."/>
            <person name="Fan L."/>
            <person name="Goldberg J.M."/>
            <person name="Levin J.Z."/>
            <person name="Young S."/>
            <person name="Zeng Q."/>
            <person name="Anikster Y."/>
            <person name="Bruce M."/>
            <person name="Wang M."/>
            <person name="Yin C."/>
            <person name="McCallum B."/>
            <person name="Szabo L.J."/>
            <person name="Hulbert S."/>
            <person name="Chen X."/>
            <person name="Fellers J.P."/>
        </authorList>
    </citation>
    <scope>NUCLEOTIDE SEQUENCE</scope>
    <source>
        <strain evidence="3">Isolate 1-1 / race 1 (BBBD)</strain>
        <strain evidence="2">isolate 1-1 / race 1 (BBBD)</strain>
    </source>
</reference>
<gene>
    <name evidence="1" type="ORF">PTTG_29003</name>
</gene>
<dbReference type="EnsemblFungi" id="PTTG_29003-t43_1">
    <property type="protein sequence ID" value="PTTG_29003-t43_1-p1"/>
    <property type="gene ID" value="PTTG_29003"/>
</dbReference>
<dbReference type="PANTHER" id="PTHR31912:SF34">
    <property type="entry name" value="NOTOCHORD-RELATED PROTEIN"/>
    <property type="match status" value="1"/>
</dbReference>
<evidence type="ECO:0000313" key="2">
    <source>
        <dbReference type="EnsemblFungi" id="PTTG_29003-t43_1-p1"/>
    </source>
</evidence>
<protein>
    <submittedName>
        <fullName evidence="1 2">Uncharacterized protein</fullName>
    </submittedName>
</protein>
<evidence type="ECO:0000313" key="1">
    <source>
        <dbReference type="EMBL" id="OAV88550.1"/>
    </source>
</evidence>
<proteinExistence type="predicted"/>
<organism evidence="1">
    <name type="scientific">Puccinia triticina (isolate 1-1 / race 1 (BBBD))</name>
    <name type="common">Brown leaf rust fungus</name>
    <dbReference type="NCBI Taxonomy" id="630390"/>
    <lineage>
        <taxon>Eukaryota</taxon>
        <taxon>Fungi</taxon>
        <taxon>Dikarya</taxon>
        <taxon>Basidiomycota</taxon>
        <taxon>Pucciniomycotina</taxon>
        <taxon>Pucciniomycetes</taxon>
        <taxon>Pucciniales</taxon>
        <taxon>Pucciniaceae</taxon>
        <taxon>Puccinia</taxon>
    </lineage>
</organism>
<dbReference type="AlphaFoldDB" id="A0A180G7G4"/>
<dbReference type="EMBL" id="ADAS02000169">
    <property type="protein sequence ID" value="OAV88550.1"/>
    <property type="molecule type" value="Genomic_DNA"/>
</dbReference>
<dbReference type="OrthoDB" id="2288618at2759"/>
<keyword evidence="3" id="KW-1185">Reference proteome</keyword>
<reference evidence="1" key="1">
    <citation type="submission" date="2009-11" db="EMBL/GenBank/DDBJ databases">
        <authorList>
            <consortium name="The Broad Institute Genome Sequencing Platform"/>
            <person name="Ward D."/>
            <person name="Feldgarden M."/>
            <person name="Earl A."/>
            <person name="Young S.K."/>
            <person name="Zeng Q."/>
            <person name="Koehrsen M."/>
            <person name="Alvarado L."/>
            <person name="Berlin A."/>
            <person name="Bochicchio J."/>
            <person name="Borenstein D."/>
            <person name="Chapman S.B."/>
            <person name="Chen Z."/>
            <person name="Engels R."/>
            <person name="Freedman E."/>
            <person name="Gellesch M."/>
            <person name="Goldberg J."/>
            <person name="Griggs A."/>
            <person name="Gujja S."/>
            <person name="Heilman E."/>
            <person name="Heiman D."/>
            <person name="Hepburn T."/>
            <person name="Howarth C."/>
            <person name="Jen D."/>
            <person name="Larson L."/>
            <person name="Lewis B."/>
            <person name="Mehta T."/>
            <person name="Park D."/>
            <person name="Pearson M."/>
            <person name="Roberts A."/>
            <person name="Saif S."/>
            <person name="Shea T."/>
            <person name="Shenoy N."/>
            <person name="Sisk P."/>
            <person name="Stolte C."/>
            <person name="Sykes S."/>
            <person name="Thomson T."/>
            <person name="Walk T."/>
            <person name="White J."/>
            <person name="Yandava C."/>
            <person name="Izard J."/>
            <person name="Baranova O.V."/>
            <person name="Blanton J.M."/>
            <person name="Tanner A.C."/>
            <person name="Dewhirst F.E."/>
            <person name="Haas B."/>
            <person name="Nusbaum C."/>
            <person name="Birren B."/>
        </authorList>
    </citation>
    <scope>NUCLEOTIDE SEQUENCE [LARGE SCALE GENOMIC DNA]</scope>
    <source>
        <strain evidence="1">1-1 BBBD Race 1</strain>
    </source>
</reference>
<accession>A0A180G7G4</accession>
<dbReference type="STRING" id="630390.A0A180G7G4"/>
<reference evidence="1" key="2">
    <citation type="submission" date="2016-05" db="EMBL/GenBank/DDBJ databases">
        <title>Comparative analysis highlights variable genome content of wheat rusts and divergence of the mating loci.</title>
        <authorList>
            <person name="Cuomo C.A."/>
            <person name="Bakkeren G."/>
            <person name="Szabo L."/>
            <person name="Khalil H."/>
            <person name="Joly D."/>
            <person name="Goldberg J."/>
            <person name="Young S."/>
            <person name="Zeng Q."/>
            <person name="Fellers J."/>
        </authorList>
    </citation>
    <scope>NUCLEOTIDE SEQUENCE [LARGE SCALE GENOMIC DNA]</scope>
    <source>
        <strain evidence="1">1-1 BBBD Race 1</strain>
    </source>
</reference>
<reference evidence="2" key="4">
    <citation type="submission" date="2025-05" db="UniProtKB">
        <authorList>
            <consortium name="EnsemblFungi"/>
        </authorList>
    </citation>
    <scope>IDENTIFICATION</scope>
    <source>
        <strain evidence="2">isolate 1-1 / race 1 (BBBD)</strain>
    </source>
</reference>
<evidence type="ECO:0000313" key="3">
    <source>
        <dbReference type="Proteomes" id="UP000005240"/>
    </source>
</evidence>
<dbReference type="VEuPathDB" id="FungiDB:PTTG_29003"/>
<dbReference type="Proteomes" id="UP000005240">
    <property type="component" value="Unassembled WGS sequence"/>
</dbReference>
<dbReference type="PANTHER" id="PTHR31912">
    <property type="entry name" value="IP13529P"/>
    <property type="match status" value="1"/>
</dbReference>
<sequence>MDQSGDQGWETSGCISWKEGRREDGLGQKWGWFYTFKSVQMLICIPCKIWLDDRQFNDANRVRCFFGLIVGLTQAGVGMIKGVKLTQIGVGMIEGVGLTQIGVGMIEGVGLTEAGFGTIKGVGLTQAGEGKNRGENDCRYFVNRPGLSGNNYLRWLCKGRTTTNRRKHCLGPRHQVLVHAEEECRDAELSRRAARDALYREPMVAADPVHLEPVIQEDQGPAGDNIQEEEIDKIQNEDVLQFLFEEPESDDEEGELNWINMIGIAIGQINAEPEETRLEALNPLSRCEEAIIKNLKPDNSAWYPFPNQEDLMNPLVVPHLDFLPEEAHGRNIYKLSQSAKWLKHFNPDLRVQMVESNKRHFYLFEPIQLKNLEIIIPVFFHTENGAVFARCFKPTLKSNLNHTQIKICAAANPTEISYDNAALQTICVDNLSLVYDKITLKNGLKLFDCCGKKIITEDGSETSFPNEWRKKAGGKVLRNVPITLYSDNTSGNKSKKWNKHISYYFTLSGLPPKISNQQFNCHFLCTTNITGPLELGEMVVEQLNDMATNGFSAYDSTIGKEVHVMTSMLCFLGDSPMHTKITNTHVPGNSLNSCRCCVLNSAQLQDRKKMPYVAKFLQKNLHGANCPNNLRTMEKTVENSKKLWECAKEPSMNLDKYNFKSAELAEKIAILQEEEELPRHMDQAVPQVLVDMEKNEPDKMFNQFLRLKGFDMVRDTPVEALHVILLGAVKYLFRDFMKTLDEDQKEELLALWYSFNTNSLNIPSIQPTSMVQYSTSLIGKYFRIVLQATPFLFFWFMTPSRVKIWSALCHMSAFIFQTPIEDMDSYVSDLQMHIDIFLEHIIENSAQWNPSSGLVRQVSLPQKNLKFLMVFFEMLPSTQTAKVLVKI</sequence>